<dbReference type="SUPFAM" id="SSF56399">
    <property type="entry name" value="ADP-ribosylation"/>
    <property type="match status" value="1"/>
</dbReference>
<dbReference type="EMBL" id="CAJOBA010049677">
    <property type="protein sequence ID" value="CAF4226302.1"/>
    <property type="molecule type" value="Genomic_DNA"/>
</dbReference>
<proteinExistence type="predicted"/>
<feature type="non-terminal residue" evidence="1">
    <location>
        <position position="1"/>
    </location>
</feature>
<organism evidence="1 3">
    <name type="scientific">Didymodactylos carnosus</name>
    <dbReference type="NCBI Taxonomy" id="1234261"/>
    <lineage>
        <taxon>Eukaryota</taxon>
        <taxon>Metazoa</taxon>
        <taxon>Spiralia</taxon>
        <taxon>Gnathifera</taxon>
        <taxon>Rotifera</taxon>
        <taxon>Eurotatoria</taxon>
        <taxon>Bdelloidea</taxon>
        <taxon>Philodinida</taxon>
        <taxon>Philodinidae</taxon>
        <taxon>Didymodactylos</taxon>
    </lineage>
</organism>
<dbReference type="EMBL" id="CAJNOK010027895">
    <property type="protein sequence ID" value="CAF1427429.1"/>
    <property type="molecule type" value="Genomic_DNA"/>
</dbReference>
<comment type="caution">
    <text evidence="1">The sequence shown here is derived from an EMBL/GenBank/DDBJ whole genome shotgun (WGS) entry which is preliminary data.</text>
</comment>
<evidence type="ECO:0000313" key="3">
    <source>
        <dbReference type="Proteomes" id="UP000677228"/>
    </source>
</evidence>
<protein>
    <submittedName>
        <fullName evidence="1">Uncharacterized protein</fullName>
    </submittedName>
</protein>
<reference evidence="1" key="1">
    <citation type="submission" date="2021-02" db="EMBL/GenBank/DDBJ databases">
        <authorList>
            <person name="Nowell W R."/>
        </authorList>
    </citation>
    <scope>NUCLEOTIDE SEQUENCE</scope>
</reference>
<name>A0A8S2FD10_9BILA</name>
<accession>A0A8S2FD10</accession>
<dbReference type="AlphaFoldDB" id="A0A8S2FD10"/>
<evidence type="ECO:0000313" key="2">
    <source>
        <dbReference type="EMBL" id="CAF4226302.1"/>
    </source>
</evidence>
<gene>
    <name evidence="1" type="ORF">OVA965_LOCUS33908</name>
    <name evidence="2" type="ORF">TMI583_LOCUS34815</name>
</gene>
<dbReference type="Proteomes" id="UP000682733">
    <property type="component" value="Unassembled WGS sequence"/>
</dbReference>
<sequence length="110" mass="13424">IHEKYLAVINEFVNNYTPKDAIHWYMRDTFVYHLLNRALRQLNLNGIFKFRFFITDLYEQLKQEYERYLEDDTYTSYEVDHESLIVYRSQLIDVSMNSVFRGVIVRLTNV</sequence>
<dbReference type="Proteomes" id="UP000677228">
    <property type="component" value="Unassembled WGS sequence"/>
</dbReference>
<evidence type="ECO:0000313" key="1">
    <source>
        <dbReference type="EMBL" id="CAF1427429.1"/>
    </source>
</evidence>